<keyword evidence="3" id="KW-0175">Coiled coil</keyword>
<protein>
    <submittedName>
        <fullName evidence="5">OmpH family outer membrane protein</fullName>
    </submittedName>
</protein>
<comment type="caution">
    <text evidence="5">The sequence shown here is derived from an EMBL/GenBank/DDBJ whole genome shotgun (WGS) entry which is preliminary data.</text>
</comment>
<dbReference type="AlphaFoldDB" id="A0A5C6RKN0"/>
<evidence type="ECO:0000313" key="5">
    <source>
        <dbReference type="EMBL" id="TXB62514.1"/>
    </source>
</evidence>
<dbReference type="InterPro" id="IPR005632">
    <property type="entry name" value="Chaperone_Skp"/>
</dbReference>
<dbReference type="GO" id="GO:0005829">
    <property type="term" value="C:cytosol"/>
    <property type="evidence" value="ECO:0007669"/>
    <property type="project" value="TreeGrafter"/>
</dbReference>
<dbReference type="InterPro" id="IPR024930">
    <property type="entry name" value="Skp_dom_sf"/>
</dbReference>
<dbReference type="GO" id="GO:0050821">
    <property type="term" value="P:protein stabilization"/>
    <property type="evidence" value="ECO:0007669"/>
    <property type="project" value="TreeGrafter"/>
</dbReference>
<comment type="similarity">
    <text evidence="1">Belongs to the Skp family.</text>
</comment>
<dbReference type="EMBL" id="VOOR01000028">
    <property type="protein sequence ID" value="TXB62514.1"/>
    <property type="molecule type" value="Genomic_DNA"/>
</dbReference>
<name>A0A5C6RKN0_9BACT</name>
<dbReference type="GO" id="GO:0051082">
    <property type="term" value="F:unfolded protein binding"/>
    <property type="evidence" value="ECO:0007669"/>
    <property type="project" value="InterPro"/>
</dbReference>
<dbReference type="Gene3D" id="3.30.910.20">
    <property type="entry name" value="Skp domain"/>
    <property type="match status" value="1"/>
</dbReference>
<reference evidence="5 6" key="1">
    <citation type="submission" date="2019-08" db="EMBL/GenBank/DDBJ databases">
        <title>Genome of Phaeodactylibacter luteus.</title>
        <authorList>
            <person name="Bowman J.P."/>
        </authorList>
    </citation>
    <scope>NUCLEOTIDE SEQUENCE [LARGE SCALE GENOMIC DNA]</scope>
    <source>
        <strain evidence="5 6">KCTC 42180</strain>
    </source>
</reference>
<evidence type="ECO:0000256" key="1">
    <source>
        <dbReference type="ARBA" id="ARBA00009091"/>
    </source>
</evidence>
<gene>
    <name evidence="5" type="ORF">FRY97_13525</name>
</gene>
<evidence type="ECO:0000256" key="3">
    <source>
        <dbReference type="SAM" id="Coils"/>
    </source>
</evidence>
<evidence type="ECO:0000256" key="2">
    <source>
        <dbReference type="ARBA" id="ARBA00022729"/>
    </source>
</evidence>
<dbReference type="SMART" id="SM00935">
    <property type="entry name" value="OmpH"/>
    <property type="match status" value="1"/>
</dbReference>
<dbReference type="SUPFAM" id="SSF111384">
    <property type="entry name" value="OmpH-like"/>
    <property type="match status" value="1"/>
</dbReference>
<proteinExistence type="inferred from homology"/>
<keyword evidence="2 4" id="KW-0732">Signal</keyword>
<feature type="signal peptide" evidence="4">
    <location>
        <begin position="1"/>
        <end position="25"/>
    </location>
</feature>
<sequence length="168" mass="18986">MKSLIKISCIAVFFLSLAVSTQAQKFGYVNSAAILAELPEVKQADANLEALQKQLQKKGQSMVEQLQQDYLAVQQQVESGSLSPKQQEEEAAKLQKREQEIAKFEQDMRQQLNDKREELLNPIYEKVNNAIQDVAKENGFQFIFDQGVLLYAEDSQNVNSMVKAKLGM</sequence>
<dbReference type="PANTHER" id="PTHR35089">
    <property type="entry name" value="CHAPERONE PROTEIN SKP"/>
    <property type="match status" value="1"/>
</dbReference>
<evidence type="ECO:0000256" key="4">
    <source>
        <dbReference type="SAM" id="SignalP"/>
    </source>
</evidence>
<dbReference type="Pfam" id="PF03938">
    <property type="entry name" value="OmpH"/>
    <property type="match status" value="1"/>
</dbReference>
<feature type="chain" id="PRO_5023031200" evidence="4">
    <location>
        <begin position="26"/>
        <end position="168"/>
    </location>
</feature>
<dbReference type="Proteomes" id="UP000321580">
    <property type="component" value="Unassembled WGS sequence"/>
</dbReference>
<dbReference type="PANTHER" id="PTHR35089:SF1">
    <property type="entry name" value="CHAPERONE PROTEIN SKP"/>
    <property type="match status" value="1"/>
</dbReference>
<organism evidence="5 6">
    <name type="scientific">Phaeodactylibacter luteus</name>
    <dbReference type="NCBI Taxonomy" id="1564516"/>
    <lineage>
        <taxon>Bacteria</taxon>
        <taxon>Pseudomonadati</taxon>
        <taxon>Bacteroidota</taxon>
        <taxon>Saprospiria</taxon>
        <taxon>Saprospirales</taxon>
        <taxon>Haliscomenobacteraceae</taxon>
        <taxon>Phaeodactylibacter</taxon>
    </lineage>
</organism>
<evidence type="ECO:0000313" key="6">
    <source>
        <dbReference type="Proteomes" id="UP000321580"/>
    </source>
</evidence>
<feature type="coiled-coil region" evidence="3">
    <location>
        <begin position="41"/>
        <end position="114"/>
    </location>
</feature>
<dbReference type="RefSeq" id="WP_147168083.1">
    <property type="nucleotide sequence ID" value="NZ_VOOR01000028.1"/>
</dbReference>
<keyword evidence="6" id="KW-1185">Reference proteome</keyword>
<dbReference type="OrthoDB" id="1524711at2"/>
<accession>A0A5C6RKN0</accession>